<evidence type="ECO:0000313" key="3">
    <source>
        <dbReference type="EMBL" id="CAA7045528.1"/>
    </source>
</evidence>
<dbReference type="EMBL" id="CACVBM020001323">
    <property type="protein sequence ID" value="CAA7045528.1"/>
    <property type="molecule type" value="Genomic_DNA"/>
</dbReference>
<feature type="region of interest" description="Disordered" evidence="1">
    <location>
        <begin position="972"/>
        <end position="1004"/>
    </location>
</feature>
<dbReference type="Proteomes" id="UP000467841">
    <property type="component" value="Unassembled WGS sequence"/>
</dbReference>
<dbReference type="Pfam" id="PF05904">
    <property type="entry name" value="DUF863"/>
    <property type="match status" value="1"/>
</dbReference>
<feature type="region of interest" description="Disordered" evidence="1">
    <location>
        <begin position="662"/>
        <end position="682"/>
    </location>
</feature>
<sequence>MGTKVHCESLIGGYHHSMRDLNKDCRWPLLYSDNKTSANDQSYNGFPSQTTFDCDKDVVRRTMLEHEAVFKTQVLELHRVYRIQKDMMDDLKMKQLNKEWGPNPIEASFTSQAATNDDFRRWKVPSFPLANSVYDRPSMSVVEDNGHSPMKRSNSQGLGGGQIQWQNGASSKNVEMSAEVRPNKIRKKMIDLCLPADEYIDENEDVVELRDHRACGTSSQLPNGDVKTEPRGDGLRIGYGLSGRSNGLADLNEPFEAQETTGGFAYGQSRDMRNGEFQGHIRDYGKALNSVSGSVREHVPHVTSLHPDENGKPKVWPHQPLRIDHYSGTHKPATPFLQPARPMDSSSQPMPVLMNSSQRVMGLPNSGPPPSKAVLWRERTFIDLEADTDTNSSHEVINETSLASQQPRHLYPYNPLDSPVPWNHFHSSWQHPNFGFPQKVAPAQRYPVLNLSDTLSGNAQKQGCIGERLQFESNSRYNSGFGNTSRSNHNMFYNECSSSSKSKFSGTGYNHPNVGRSDYSSANPVMDSNGSEVKLVRNLNLNVTLSNTPVVDVRKDEERLATLPWLTKPKPACNSEIADGRWNLNDVPSSSLKPLDTKDEGGDKVQNLMWLERLKSGSCSSKPVTENVNGNTEIAGFAYRDQSSAEKDKVRKVLMLDMNEPCDPLSDEDQQAEEHTETKVSGSNRCQIDLNMSFSEEEDGNCSVPTSSRRNSKAPMFDLEAVPESDDEEENDVDISVTKPLEETPIEDTTLEKPPEYEKMAAETILAFSSACLDRELEVVASAPETIVLHWFAETVATHRENLDQKLASFSRNQARSIEEIDSFESLTLQLPEITEDEYMPKPLVPEDLRLEETTGTGMVTSQRPRRGNARKGKQRRDFQRDTLPGLVSLSKHEVTEDIHMFDGFMRATGSSWTPTGLARKKTGARGRPRRVVTIPEPVYCPVPDPSHFVQQHVSNGGNNGEVEMGLEDRSFAGWGKMTRRPRRQRCPSTAINQRSSPSHAPFT</sequence>
<organism evidence="2 4">
    <name type="scientific">Microthlaspi erraticum</name>
    <dbReference type="NCBI Taxonomy" id="1685480"/>
    <lineage>
        <taxon>Eukaryota</taxon>
        <taxon>Viridiplantae</taxon>
        <taxon>Streptophyta</taxon>
        <taxon>Embryophyta</taxon>
        <taxon>Tracheophyta</taxon>
        <taxon>Spermatophyta</taxon>
        <taxon>Magnoliopsida</taxon>
        <taxon>eudicotyledons</taxon>
        <taxon>Gunneridae</taxon>
        <taxon>Pentapetalae</taxon>
        <taxon>rosids</taxon>
        <taxon>malvids</taxon>
        <taxon>Brassicales</taxon>
        <taxon>Brassicaceae</taxon>
        <taxon>Coluteocarpeae</taxon>
        <taxon>Microthlaspi</taxon>
    </lineage>
</organism>
<reference evidence="2 4" key="1">
    <citation type="submission" date="2020-01" db="EMBL/GenBank/DDBJ databases">
        <authorList>
            <person name="Mishra B."/>
        </authorList>
    </citation>
    <scope>NUCLEOTIDE SEQUENCE [LARGE SCALE GENOMIC DNA]</scope>
</reference>
<feature type="compositionally biased region" description="Polar residues" evidence="1">
    <location>
        <begin position="163"/>
        <end position="174"/>
    </location>
</feature>
<gene>
    <name evidence="2" type="ORF">MERR_LOCUS26574</name>
    <name evidence="3" type="ORF">MERR_LOCUS32763</name>
</gene>
<name>A0A6D2JTD6_9BRAS</name>
<dbReference type="PANTHER" id="PTHR33167">
    <property type="entry name" value="TRANSCRIPTION FACTOR, PUTATIVE (DUF863)-RELATED"/>
    <property type="match status" value="1"/>
</dbReference>
<proteinExistence type="predicted"/>
<feature type="region of interest" description="Disordered" evidence="1">
    <location>
        <begin position="143"/>
        <end position="176"/>
    </location>
</feature>
<evidence type="ECO:0000313" key="4">
    <source>
        <dbReference type="Proteomes" id="UP000467841"/>
    </source>
</evidence>
<evidence type="ECO:0000313" key="2">
    <source>
        <dbReference type="EMBL" id="CAA7039339.1"/>
    </source>
</evidence>
<feature type="compositionally biased region" description="Polar residues" evidence="1">
    <location>
        <begin position="854"/>
        <end position="863"/>
    </location>
</feature>
<accession>A0A6D2JTD6</accession>
<dbReference type="OrthoDB" id="630817at2759"/>
<keyword evidence="4" id="KW-1185">Reference proteome</keyword>
<dbReference type="InterPro" id="IPR008581">
    <property type="entry name" value="DUF863_pln"/>
</dbReference>
<protein>
    <submittedName>
        <fullName evidence="2">Uncharacterized protein</fullName>
    </submittedName>
</protein>
<dbReference type="AlphaFoldDB" id="A0A6D2JTD6"/>
<dbReference type="EMBL" id="CACVBM020001207">
    <property type="protein sequence ID" value="CAA7039339.1"/>
    <property type="molecule type" value="Genomic_DNA"/>
</dbReference>
<feature type="compositionally biased region" description="Polar residues" evidence="1">
    <location>
        <begin position="987"/>
        <end position="1004"/>
    </location>
</feature>
<evidence type="ECO:0000256" key="1">
    <source>
        <dbReference type="SAM" id="MobiDB-lite"/>
    </source>
</evidence>
<feature type="region of interest" description="Disordered" evidence="1">
    <location>
        <begin position="852"/>
        <end position="881"/>
    </location>
</feature>
<feature type="compositionally biased region" description="Basic residues" evidence="1">
    <location>
        <begin position="864"/>
        <end position="875"/>
    </location>
</feature>
<dbReference type="PANTHER" id="PTHR33167:SF64">
    <property type="entry name" value="F16A14.15"/>
    <property type="match status" value="1"/>
</dbReference>